<dbReference type="InterPro" id="IPR024072">
    <property type="entry name" value="DHFR-like_dom_sf"/>
</dbReference>
<sequence>MQKVILTMSMSVDGYIAGPNISQETPMGEGGMRLHDWLFNSKDERDAQAIAEHVASCGAVIVGGFTYEIAIEGAWASSSPFNMPAFVVTHRIPKRRVDGFVYVIDGQEDALHQAKEIAGEKNVWVMGGARAGQALISASLIDEVHIQLISVLLGGGTRLFEQSGKGHIELERLKTVETETATHLYFRVLKDK</sequence>
<protein>
    <submittedName>
        <fullName evidence="2">Dihydrofolate reductase</fullName>
    </submittedName>
</protein>
<dbReference type="InterPro" id="IPR050765">
    <property type="entry name" value="Riboflavin_Biosynth_HTPR"/>
</dbReference>
<dbReference type="InterPro" id="IPR002734">
    <property type="entry name" value="RibDG_C"/>
</dbReference>
<dbReference type="Gene3D" id="3.40.430.10">
    <property type="entry name" value="Dihydrofolate Reductase, subunit A"/>
    <property type="match status" value="1"/>
</dbReference>
<dbReference type="PANTHER" id="PTHR38011">
    <property type="entry name" value="DIHYDROFOLATE REDUCTASE FAMILY PROTEIN (AFU_ORTHOLOGUE AFUA_8G06820)"/>
    <property type="match status" value="1"/>
</dbReference>
<evidence type="ECO:0000313" key="2">
    <source>
        <dbReference type="EMBL" id="NIJ53901.1"/>
    </source>
</evidence>
<keyword evidence="3" id="KW-1185">Reference proteome</keyword>
<gene>
    <name evidence="2" type="ORF">FHS68_003083</name>
</gene>
<name>A0ABX0USD6_9BACT</name>
<dbReference type="Proteomes" id="UP001179181">
    <property type="component" value="Unassembled WGS sequence"/>
</dbReference>
<evidence type="ECO:0000313" key="3">
    <source>
        <dbReference type="Proteomes" id="UP001179181"/>
    </source>
</evidence>
<comment type="caution">
    <text evidence="2">The sequence shown here is derived from an EMBL/GenBank/DDBJ whole genome shotgun (WGS) entry which is preliminary data.</text>
</comment>
<evidence type="ECO:0000259" key="1">
    <source>
        <dbReference type="Pfam" id="PF01872"/>
    </source>
</evidence>
<dbReference type="RefSeq" id="WP_167271495.1">
    <property type="nucleotide sequence ID" value="NZ_JAASQJ010000003.1"/>
</dbReference>
<feature type="domain" description="Bacterial bifunctional deaminase-reductase C-terminal" evidence="1">
    <location>
        <begin position="3"/>
        <end position="177"/>
    </location>
</feature>
<dbReference type="PANTHER" id="PTHR38011:SF12">
    <property type="entry name" value="BIFUNCTIONAL DEAMINASE-REDUCTASE DOMAIN PROTEIN"/>
    <property type="match status" value="1"/>
</dbReference>
<dbReference type="SUPFAM" id="SSF53597">
    <property type="entry name" value="Dihydrofolate reductase-like"/>
    <property type="match status" value="1"/>
</dbReference>
<proteinExistence type="predicted"/>
<accession>A0ABX0USD6</accession>
<dbReference type="EMBL" id="JAASQJ010000003">
    <property type="protein sequence ID" value="NIJ53901.1"/>
    <property type="molecule type" value="Genomic_DNA"/>
</dbReference>
<reference evidence="2 3" key="1">
    <citation type="submission" date="2020-03" db="EMBL/GenBank/DDBJ databases">
        <title>Genomic Encyclopedia of Type Strains, Phase IV (KMG-IV): sequencing the most valuable type-strain genomes for metagenomic binning, comparative biology and taxonomic classification.</title>
        <authorList>
            <person name="Goeker M."/>
        </authorList>
    </citation>
    <scope>NUCLEOTIDE SEQUENCE [LARGE SCALE GENOMIC DNA]</scope>
    <source>
        <strain evidence="2 3">DSM 102865</strain>
    </source>
</reference>
<dbReference type="Pfam" id="PF01872">
    <property type="entry name" value="RibD_C"/>
    <property type="match status" value="1"/>
</dbReference>
<organism evidence="2 3">
    <name type="scientific">Dyadobacter arcticus</name>
    <dbReference type="NCBI Taxonomy" id="1078754"/>
    <lineage>
        <taxon>Bacteria</taxon>
        <taxon>Pseudomonadati</taxon>
        <taxon>Bacteroidota</taxon>
        <taxon>Cytophagia</taxon>
        <taxon>Cytophagales</taxon>
        <taxon>Spirosomataceae</taxon>
        <taxon>Dyadobacter</taxon>
    </lineage>
</organism>